<protein>
    <submittedName>
        <fullName evidence="1">Uncharacterized protein</fullName>
    </submittedName>
</protein>
<reference evidence="1 2" key="1">
    <citation type="submission" date="2019-05" db="EMBL/GenBank/DDBJ databases">
        <title>Another draft genome of Portunus trituberculatus and its Hox gene families provides insights of decapod evolution.</title>
        <authorList>
            <person name="Jeong J.-H."/>
            <person name="Song I."/>
            <person name="Kim S."/>
            <person name="Choi T."/>
            <person name="Kim D."/>
            <person name="Ryu S."/>
            <person name="Kim W."/>
        </authorList>
    </citation>
    <scope>NUCLEOTIDE SEQUENCE [LARGE SCALE GENOMIC DNA]</scope>
    <source>
        <tissue evidence="1">Muscle</tissue>
    </source>
</reference>
<name>A0A5B7I8L6_PORTR</name>
<evidence type="ECO:0000313" key="1">
    <source>
        <dbReference type="EMBL" id="MPC78633.1"/>
    </source>
</evidence>
<comment type="caution">
    <text evidence="1">The sequence shown here is derived from an EMBL/GenBank/DDBJ whole genome shotgun (WGS) entry which is preliminary data.</text>
</comment>
<dbReference type="Proteomes" id="UP000324222">
    <property type="component" value="Unassembled WGS sequence"/>
</dbReference>
<accession>A0A5B7I8L6</accession>
<proteinExistence type="predicted"/>
<organism evidence="1 2">
    <name type="scientific">Portunus trituberculatus</name>
    <name type="common">Swimming crab</name>
    <name type="synonym">Neptunus trituberculatus</name>
    <dbReference type="NCBI Taxonomy" id="210409"/>
    <lineage>
        <taxon>Eukaryota</taxon>
        <taxon>Metazoa</taxon>
        <taxon>Ecdysozoa</taxon>
        <taxon>Arthropoda</taxon>
        <taxon>Crustacea</taxon>
        <taxon>Multicrustacea</taxon>
        <taxon>Malacostraca</taxon>
        <taxon>Eumalacostraca</taxon>
        <taxon>Eucarida</taxon>
        <taxon>Decapoda</taxon>
        <taxon>Pleocyemata</taxon>
        <taxon>Brachyura</taxon>
        <taxon>Eubrachyura</taxon>
        <taxon>Portunoidea</taxon>
        <taxon>Portunidae</taxon>
        <taxon>Portuninae</taxon>
        <taxon>Portunus</taxon>
    </lineage>
</organism>
<dbReference type="AlphaFoldDB" id="A0A5B7I8L6"/>
<sequence>MQSHFPSPLQGLSRPTNQRRTFSLHQEGLEYRKVAWVGVGSTGTNLYLEIDVGGGGEKKHR</sequence>
<evidence type="ECO:0000313" key="2">
    <source>
        <dbReference type="Proteomes" id="UP000324222"/>
    </source>
</evidence>
<dbReference type="EMBL" id="VSRR010048944">
    <property type="protein sequence ID" value="MPC78633.1"/>
    <property type="molecule type" value="Genomic_DNA"/>
</dbReference>
<gene>
    <name evidence="1" type="ORF">E2C01_073126</name>
</gene>
<keyword evidence="2" id="KW-1185">Reference proteome</keyword>